<evidence type="ECO:0000313" key="1">
    <source>
        <dbReference type="EMBL" id="GID62736.1"/>
    </source>
</evidence>
<keyword evidence="2" id="KW-1185">Reference proteome</keyword>
<dbReference type="RefSeq" id="WP_203738210.1">
    <property type="nucleotide sequence ID" value="NZ_BAAAUC010000021.1"/>
</dbReference>
<accession>A0A919M977</accession>
<dbReference type="AlphaFoldDB" id="A0A919M977"/>
<dbReference type="Proteomes" id="UP000619479">
    <property type="component" value="Unassembled WGS sequence"/>
</dbReference>
<comment type="caution">
    <text evidence="1">The sequence shown here is derived from an EMBL/GenBank/DDBJ whole genome shotgun (WGS) entry which is preliminary data.</text>
</comment>
<reference evidence="1" key="1">
    <citation type="submission" date="2021-01" db="EMBL/GenBank/DDBJ databases">
        <title>Whole genome shotgun sequence of Actinoplanes cyaneus NBRC 14990.</title>
        <authorList>
            <person name="Komaki H."/>
            <person name="Tamura T."/>
        </authorList>
    </citation>
    <scope>NUCLEOTIDE SEQUENCE</scope>
    <source>
        <strain evidence="1">NBRC 14990</strain>
    </source>
</reference>
<dbReference type="EMBL" id="BOMH01000004">
    <property type="protein sequence ID" value="GID62736.1"/>
    <property type="molecule type" value="Genomic_DNA"/>
</dbReference>
<proteinExistence type="predicted"/>
<organism evidence="1 2">
    <name type="scientific">Actinoplanes cyaneus</name>
    <dbReference type="NCBI Taxonomy" id="52696"/>
    <lineage>
        <taxon>Bacteria</taxon>
        <taxon>Bacillati</taxon>
        <taxon>Actinomycetota</taxon>
        <taxon>Actinomycetes</taxon>
        <taxon>Micromonosporales</taxon>
        <taxon>Micromonosporaceae</taxon>
        <taxon>Actinoplanes</taxon>
    </lineage>
</organism>
<sequence>MPGLTVARHFLPGLARSLIRSAATAIPARCERTTNQEDLAALGEHGRQEGHVDAGQ</sequence>
<name>A0A919M977_9ACTN</name>
<protein>
    <submittedName>
        <fullName evidence="1">Uncharacterized protein</fullName>
    </submittedName>
</protein>
<gene>
    <name evidence="1" type="ORF">Acy02nite_06170</name>
</gene>
<evidence type="ECO:0000313" key="2">
    <source>
        <dbReference type="Proteomes" id="UP000619479"/>
    </source>
</evidence>